<keyword evidence="2" id="KW-1185">Reference proteome</keyword>
<gene>
    <name evidence="1" type="ORF">ACFPTP_12935</name>
</gene>
<dbReference type="InterPro" id="IPR010461">
    <property type="entry name" value="ComK"/>
</dbReference>
<evidence type="ECO:0000313" key="2">
    <source>
        <dbReference type="Proteomes" id="UP001596071"/>
    </source>
</evidence>
<comment type="caution">
    <text evidence="1">The sequence shown here is derived from an EMBL/GenBank/DDBJ whole genome shotgun (WGS) entry which is preliminary data.</text>
</comment>
<name>A0ABW0TZI0_9BACL</name>
<proteinExistence type="predicted"/>
<evidence type="ECO:0000313" key="1">
    <source>
        <dbReference type="EMBL" id="MFC5604127.1"/>
    </source>
</evidence>
<organism evidence="1 2">
    <name type="scientific">Sporosarcina koreensis</name>
    <dbReference type="NCBI Taxonomy" id="334735"/>
    <lineage>
        <taxon>Bacteria</taxon>
        <taxon>Bacillati</taxon>
        <taxon>Bacillota</taxon>
        <taxon>Bacilli</taxon>
        <taxon>Bacillales</taxon>
        <taxon>Caryophanaceae</taxon>
        <taxon>Sporosarcina</taxon>
    </lineage>
</organism>
<protein>
    <submittedName>
        <fullName evidence="1">Competence protein ComK</fullName>
    </submittedName>
</protein>
<dbReference type="RefSeq" id="WP_381445564.1">
    <property type="nucleotide sequence ID" value="NZ_JBHSNP010000027.1"/>
</dbReference>
<reference evidence="2" key="1">
    <citation type="journal article" date="2019" name="Int. J. Syst. Evol. Microbiol.">
        <title>The Global Catalogue of Microorganisms (GCM) 10K type strain sequencing project: providing services to taxonomists for standard genome sequencing and annotation.</title>
        <authorList>
            <consortium name="The Broad Institute Genomics Platform"/>
            <consortium name="The Broad Institute Genome Sequencing Center for Infectious Disease"/>
            <person name="Wu L."/>
            <person name="Ma J."/>
        </authorList>
    </citation>
    <scope>NUCLEOTIDE SEQUENCE [LARGE SCALE GENOMIC DNA]</scope>
    <source>
        <strain evidence="2">KACC 11299</strain>
    </source>
</reference>
<dbReference type="Proteomes" id="UP001596071">
    <property type="component" value="Unassembled WGS sequence"/>
</dbReference>
<sequence>MTEFEPRYYLSLDTLMLQPKKEGNKIFTRVVERDRIVTVPKKPIHIITASCTYYGSSYATAMSTSKRLFGENKQKAPFLLANAFGIPFIFLPTLSPLSDQNVWISVHAIDFYDEDGLGTFVVLENGEKYHLDISETTMNRQYALGKLLERNFLKRQKSFHSSLRFPPNGPSTDYPTL</sequence>
<accession>A0ABW0TZI0</accession>
<dbReference type="Pfam" id="PF06338">
    <property type="entry name" value="ComK"/>
    <property type="match status" value="1"/>
</dbReference>
<dbReference type="EMBL" id="JBHSNP010000027">
    <property type="protein sequence ID" value="MFC5604127.1"/>
    <property type="molecule type" value="Genomic_DNA"/>
</dbReference>